<evidence type="ECO:0000256" key="1">
    <source>
        <dbReference type="ARBA" id="ARBA00004007"/>
    </source>
</evidence>
<comment type="function">
    <text evidence="1 10">Exerts its effect at some terminal stage of cytochrome c oxidase synthesis, probably by being involved in the insertion of the copper B into subunit I.</text>
</comment>
<sequence>MSESDRRSSQTDRRNGRLVLVLCSIVVGMVGLTFAAVPLYDLFCRVTGYGGTTQVAERAPDAASAETIRVRFNADVNRRLPWSFKPEQREMVVRIGEPNLTVYHAENQASRPTVGTAIYNVTPFKAGPYFHKVQCFCFDEQKLEAGESVEMGVSFYIDPAILEDPEFEDMHTITLSYTFFRDLDDWDAEQEEQQMSEMAPEESGYRQEQTAAR</sequence>
<comment type="caution">
    <text evidence="13">The sequence shown here is derived from an EMBL/GenBank/DDBJ whole genome shotgun (WGS) entry which is preliminary data.</text>
</comment>
<dbReference type="EMBL" id="JARHUD010000004">
    <property type="protein sequence ID" value="MDF2095934.1"/>
    <property type="molecule type" value="Genomic_DNA"/>
</dbReference>
<keyword evidence="14" id="KW-1185">Reference proteome</keyword>
<evidence type="ECO:0000256" key="4">
    <source>
        <dbReference type="ARBA" id="ARBA00015384"/>
    </source>
</evidence>
<feature type="region of interest" description="Disordered" evidence="11">
    <location>
        <begin position="188"/>
        <end position="213"/>
    </location>
</feature>
<dbReference type="RefSeq" id="WP_275821856.1">
    <property type="nucleotide sequence ID" value="NZ_JARHUD010000004.1"/>
</dbReference>
<comment type="subcellular location">
    <subcellularLocation>
        <location evidence="2 10">Cell inner membrane</location>
        <topology evidence="2 10">Single-pass type II membrane protein</topology>
        <orientation evidence="2 10">Periplasmic side</orientation>
    </subcellularLocation>
</comment>
<dbReference type="Gene3D" id="2.60.370.10">
    <property type="entry name" value="Ctag/Cox11"/>
    <property type="match status" value="1"/>
</dbReference>
<dbReference type="NCBIfam" id="NF003465">
    <property type="entry name" value="PRK05089.1"/>
    <property type="match status" value="1"/>
</dbReference>
<keyword evidence="8 10" id="KW-0186">Copper</keyword>
<comment type="similarity">
    <text evidence="3 10">Belongs to the COX11/CtaG family.</text>
</comment>
<evidence type="ECO:0000256" key="5">
    <source>
        <dbReference type="ARBA" id="ARBA00022692"/>
    </source>
</evidence>
<evidence type="ECO:0000313" key="14">
    <source>
        <dbReference type="Proteomes" id="UP001215503"/>
    </source>
</evidence>
<reference evidence="13 14" key="1">
    <citation type="submission" date="2023-03" db="EMBL/GenBank/DDBJ databases">
        <title>Fodinicurvata sp. CAU 1616 isolated from sea sendiment.</title>
        <authorList>
            <person name="Kim W."/>
        </authorList>
    </citation>
    <scope>NUCLEOTIDE SEQUENCE [LARGE SCALE GENOMIC DNA]</scope>
    <source>
        <strain evidence="13 14">CAU 1616</strain>
    </source>
</reference>
<evidence type="ECO:0000256" key="9">
    <source>
        <dbReference type="ARBA" id="ARBA00023136"/>
    </source>
</evidence>
<keyword evidence="7 10" id="KW-1133">Transmembrane helix</keyword>
<dbReference type="InterPro" id="IPR007533">
    <property type="entry name" value="Cyt_c_oxidase_assmbl_CtaG"/>
</dbReference>
<dbReference type="PANTHER" id="PTHR21320:SF3">
    <property type="entry name" value="CYTOCHROME C OXIDASE ASSEMBLY PROTEIN COX11, MITOCHONDRIAL-RELATED"/>
    <property type="match status" value="1"/>
</dbReference>
<name>A0ABT5YNX6_9PROT</name>
<organism evidence="13 14">
    <name type="scientific">Aquibaculum arenosum</name>
    <dbReference type="NCBI Taxonomy" id="3032591"/>
    <lineage>
        <taxon>Bacteria</taxon>
        <taxon>Pseudomonadati</taxon>
        <taxon>Pseudomonadota</taxon>
        <taxon>Alphaproteobacteria</taxon>
        <taxon>Rhodospirillales</taxon>
        <taxon>Rhodovibrionaceae</taxon>
        <taxon>Aquibaculum</taxon>
    </lineage>
</organism>
<dbReference type="SUPFAM" id="SSF110111">
    <property type="entry name" value="Ctag/Cox11"/>
    <property type="match status" value="1"/>
</dbReference>
<evidence type="ECO:0000256" key="7">
    <source>
        <dbReference type="ARBA" id="ARBA00022989"/>
    </source>
</evidence>
<accession>A0ABT5YNX6</accession>
<evidence type="ECO:0000256" key="8">
    <source>
        <dbReference type="ARBA" id="ARBA00023008"/>
    </source>
</evidence>
<keyword evidence="10" id="KW-0997">Cell inner membrane</keyword>
<protein>
    <recommendedName>
        <fullName evidence="4 10">Cytochrome c oxidase assembly protein CtaG</fullName>
    </recommendedName>
</protein>
<feature type="topological domain" description="Cytoplasmic" evidence="10">
    <location>
        <begin position="1"/>
        <end position="13"/>
    </location>
</feature>
<evidence type="ECO:0000256" key="11">
    <source>
        <dbReference type="SAM" id="MobiDB-lite"/>
    </source>
</evidence>
<evidence type="ECO:0000256" key="12">
    <source>
        <dbReference type="SAM" id="Phobius"/>
    </source>
</evidence>
<evidence type="ECO:0000256" key="2">
    <source>
        <dbReference type="ARBA" id="ARBA00004382"/>
    </source>
</evidence>
<keyword evidence="9 10" id="KW-0472">Membrane</keyword>
<feature type="transmembrane region" description="Helical" evidence="12">
    <location>
        <begin position="20"/>
        <end position="40"/>
    </location>
</feature>
<dbReference type="Pfam" id="PF04442">
    <property type="entry name" value="CtaG_Cox11"/>
    <property type="match status" value="1"/>
</dbReference>
<evidence type="ECO:0000256" key="10">
    <source>
        <dbReference type="HAMAP-Rule" id="MF_00155"/>
    </source>
</evidence>
<evidence type="ECO:0000256" key="3">
    <source>
        <dbReference type="ARBA" id="ARBA00009620"/>
    </source>
</evidence>
<feature type="topological domain" description="Periplasmic" evidence="10">
    <location>
        <begin position="37"/>
        <end position="213"/>
    </location>
</feature>
<dbReference type="InterPro" id="IPR023471">
    <property type="entry name" value="CtaG/Cox11_dom_sf"/>
</dbReference>
<evidence type="ECO:0000313" key="13">
    <source>
        <dbReference type="EMBL" id="MDF2095934.1"/>
    </source>
</evidence>
<keyword evidence="6 10" id="KW-0735">Signal-anchor</keyword>
<dbReference type="Proteomes" id="UP001215503">
    <property type="component" value="Unassembled WGS sequence"/>
</dbReference>
<dbReference type="HAMAP" id="MF_00155">
    <property type="entry name" value="CtaG"/>
    <property type="match status" value="1"/>
</dbReference>
<keyword evidence="5 10" id="KW-0812">Transmembrane</keyword>
<keyword evidence="10" id="KW-1003">Cell membrane</keyword>
<evidence type="ECO:0000256" key="6">
    <source>
        <dbReference type="ARBA" id="ARBA00022968"/>
    </source>
</evidence>
<dbReference type="PIRSF" id="PIRSF005413">
    <property type="entry name" value="COX11"/>
    <property type="match status" value="1"/>
</dbReference>
<dbReference type="PANTHER" id="PTHR21320">
    <property type="entry name" value="CYTOCHROME C OXIDASE ASSEMBLY PROTEIN COX11-RELATED"/>
    <property type="match status" value="1"/>
</dbReference>
<gene>
    <name evidence="10" type="primary">ctaG</name>
    <name evidence="13" type="ORF">P2G67_08100</name>
</gene>
<proteinExistence type="inferred from homology"/>